<gene>
    <name evidence="2" type="ordered locus">CFPG_059</name>
</gene>
<dbReference type="HOGENOM" id="CLU_2033306_0_0_10"/>
<dbReference type="Proteomes" id="UP000000723">
    <property type="component" value="Chromosome"/>
</dbReference>
<keyword evidence="1" id="KW-0472">Membrane</keyword>
<keyword evidence="3" id="KW-1185">Reference proteome</keyword>
<evidence type="ECO:0000313" key="3">
    <source>
        <dbReference type="Proteomes" id="UP000000723"/>
    </source>
</evidence>
<dbReference type="EMBL" id="AP010656">
    <property type="protein sequence ID" value="BAG83322.1"/>
    <property type="molecule type" value="Genomic_DNA"/>
</dbReference>
<keyword evidence="1" id="KW-0812">Transmembrane</keyword>
<evidence type="ECO:0000313" key="2">
    <source>
        <dbReference type="EMBL" id="BAG83322.1"/>
    </source>
</evidence>
<proteinExistence type="predicted"/>
<dbReference type="KEGG" id="aps:CFPG_059"/>
<evidence type="ECO:0000256" key="1">
    <source>
        <dbReference type="SAM" id="Phobius"/>
    </source>
</evidence>
<reference evidence="3" key="1">
    <citation type="journal article" date="2008" name="Science">
        <title>Genome of an endosymbiont coupling N2 fixation to cellulolysis within RT protist cells in termite gut.</title>
        <authorList>
            <person name="Hongoh Y."/>
            <person name="Sharma V.K."/>
            <person name="Prakash T."/>
            <person name="Noda S."/>
            <person name="Toh H."/>
            <person name="Taylor T.D."/>
            <person name="Kudo T."/>
            <person name="Sakaki Y."/>
            <person name="Toyoda A."/>
            <person name="Hattori M."/>
            <person name="Ohkuma M."/>
        </authorList>
    </citation>
    <scope>NUCLEOTIDE SEQUENCE [LARGE SCALE GENOMIC DNA]</scope>
</reference>
<accession>B6YQ50</accession>
<protein>
    <submittedName>
        <fullName evidence="2">Uncharacterized protein</fullName>
    </submittedName>
</protein>
<organism evidence="2 3">
    <name type="scientific">Azobacteroides pseudotrichonymphae genomovar. CFP2</name>
    <dbReference type="NCBI Taxonomy" id="511995"/>
    <lineage>
        <taxon>Bacteria</taxon>
        <taxon>Pseudomonadati</taxon>
        <taxon>Bacteroidota</taxon>
        <taxon>Bacteroidia</taxon>
        <taxon>Bacteroidales</taxon>
        <taxon>Candidatus Azobacteroides</taxon>
    </lineage>
</organism>
<keyword evidence="1" id="KW-1133">Transmembrane helix</keyword>
<dbReference type="AlphaFoldDB" id="B6YQ50"/>
<name>B6YQ50_AZOPC</name>
<sequence>MNNQCFLFVKIVSIHFFLIKNIVLENFVFQIIVLKLMFQYPWKMHYRISNIIGLGESCKSLKKVYHLKVVKSYTLSLYQIKMASMKYFSSKSRLNLNQWNVKMEERGCGNLYSNYHLRSIK</sequence>
<feature type="transmembrane region" description="Helical" evidence="1">
    <location>
        <begin position="12"/>
        <end position="38"/>
    </location>
</feature>